<proteinExistence type="predicted"/>
<accession>A0ACB7RLB8</accession>
<name>A0ACB7RLB8_HYAAI</name>
<gene>
    <name evidence="1" type="ORF">HPB50_024659</name>
</gene>
<protein>
    <submittedName>
        <fullName evidence="1">Uncharacterized protein</fullName>
    </submittedName>
</protein>
<evidence type="ECO:0000313" key="1">
    <source>
        <dbReference type="EMBL" id="KAH6923190.1"/>
    </source>
</evidence>
<comment type="caution">
    <text evidence="1">The sequence shown here is derived from an EMBL/GenBank/DDBJ whole genome shotgun (WGS) entry which is preliminary data.</text>
</comment>
<sequence length="106" mass="11764">MDQTLDALKEANLARDKFQKEISGKIKDIHTGIIDIKKRLTKVETTLGEFGGNTATIPDATESITAIKNELSALSSRNGSQADLVHLVDDMNNRMRRKNLIFRGIP</sequence>
<organism evidence="1 2">
    <name type="scientific">Hyalomma asiaticum</name>
    <name type="common">Tick</name>
    <dbReference type="NCBI Taxonomy" id="266040"/>
    <lineage>
        <taxon>Eukaryota</taxon>
        <taxon>Metazoa</taxon>
        <taxon>Ecdysozoa</taxon>
        <taxon>Arthropoda</taxon>
        <taxon>Chelicerata</taxon>
        <taxon>Arachnida</taxon>
        <taxon>Acari</taxon>
        <taxon>Parasitiformes</taxon>
        <taxon>Ixodida</taxon>
        <taxon>Ixodoidea</taxon>
        <taxon>Ixodidae</taxon>
        <taxon>Hyalomminae</taxon>
        <taxon>Hyalomma</taxon>
    </lineage>
</organism>
<evidence type="ECO:0000313" key="2">
    <source>
        <dbReference type="Proteomes" id="UP000821845"/>
    </source>
</evidence>
<dbReference type="Proteomes" id="UP000821845">
    <property type="component" value="Chromosome 9"/>
</dbReference>
<dbReference type="EMBL" id="CM023489">
    <property type="protein sequence ID" value="KAH6923190.1"/>
    <property type="molecule type" value="Genomic_DNA"/>
</dbReference>
<reference evidence="1" key="1">
    <citation type="submission" date="2020-05" db="EMBL/GenBank/DDBJ databases">
        <title>Large-scale comparative analyses of tick genomes elucidate their genetic diversity and vector capacities.</title>
        <authorList>
            <person name="Jia N."/>
            <person name="Wang J."/>
            <person name="Shi W."/>
            <person name="Du L."/>
            <person name="Sun Y."/>
            <person name="Zhan W."/>
            <person name="Jiang J."/>
            <person name="Wang Q."/>
            <person name="Zhang B."/>
            <person name="Ji P."/>
            <person name="Sakyi L.B."/>
            <person name="Cui X."/>
            <person name="Yuan T."/>
            <person name="Jiang B."/>
            <person name="Yang W."/>
            <person name="Lam T.T.-Y."/>
            <person name="Chang Q."/>
            <person name="Ding S."/>
            <person name="Wang X."/>
            <person name="Zhu J."/>
            <person name="Ruan X."/>
            <person name="Zhao L."/>
            <person name="Wei J."/>
            <person name="Que T."/>
            <person name="Du C."/>
            <person name="Cheng J."/>
            <person name="Dai P."/>
            <person name="Han X."/>
            <person name="Huang E."/>
            <person name="Gao Y."/>
            <person name="Liu J."/>
            <person name="Shao H."/>
            <person name="Ye R."/>
            <person name="Li L."/>
            <person name="Wei W."/>
            <person name="Wang X."/>
            <person name="Wang C."/>
            <person name="Yang T."/>
            <person name="Huo Q."/>
            <person name="Li W."/>
            <person name="Guo W."/>
            <person name="Chen H."/>
            <person name="Zhou L."/>
            <person name="Ni X."/>
            <person name="Tian J."/>
            <person name="Zhou Y."/>
            <person name="Sheng Y."/>
            <person name="Liu T."/>
            <person name="Pan Y."/>
            <person name="Xia L."/>
            <person name="Li J."/>
            <person name="Zhao F."/>
            <person name="Cao W."/>
        </authorList>
    </citation>
    <scope>NUCLEOTIDE SEQUENCE</scope>
    <source>
        <strain evidence="1">Hyas-2018</strain>
    </source>
</reference>
<keyword evidence="2" id="KW-1185">Reference proteome</keyword>